<dbReference type="eggNOG" id="COG0842">
    <property type="taxonomic scope" value="Bacteria"/>
</dbReference>
<feature type="domain" description="ABC-2 type transporter transmembrane" evidence="7">
    <location>
        <begin position="21"/>
        <end position="369"/>
    </location>
</feature>
<dbReference type="PANTHER" id="PTHR30294">
    <property type="entry name" value="MEMBRANE COMPONENT OF ABC TRANSPORTER YHHJ-RELATED"/>
    <property type="match status" value="1"/>
</dbReference>
<keyword evidence="4 6" id="KW-1133">Transmembrane helix</keyword>
<feature type="transmembrane region" description="Helical" evidence="6">
    <location>
        <begin position="186"/>
        <end position="210"/>
    </location>
</feature>
<gene>
    <name evidence="8" type="ordered locus">Fbal_3453</name>
</gene>
<dbReference type="GO" id="GO:0005886">
    <property type="term" value="C:plasma membrane"/>
    <property type="evidence" value="ECO:0007669"/>
    <property type="project" value="UniProtKB-SubCell"/>
</dbReference>
<evidence type="ECO:0000256" key="3">
    <source>
        <dbReference type="ARBA" id="ARBA00022692"/>
    </source>
</evidence>
<dbReference type="EMBL" id="CP002209">
    <property type="protein sequence ID" value="ADN77651.1"/>
    <property type="molecule type" value="Genomic_DNA"/>
</dbReference>
<protein>
    <submittedName>
        <fullName evidence="8">ABC-2 type transporter</fullName>
    </submittedName>
</protein>
<proteinExistence type="predicted"/>
<keyword evidence="9" id="KW-1185">Reference proteome</keyword>
<dbReference type="KEGG" id="fbl:Fbal_3453"/>
<evidence type="ECO:0000259" key="7">
    <source>
        <dbReference type="Pfam" id="PF12698"/>
    </source>
</evidence>
<evidence type="ECO:0000256" key="2">
    <source>
        <dbReference type="ARBA" id="ARBA00022475"/>
    </source>
</evidence>
<dbReference type="Gene3D" id="3.40.1710.10">
    <property type="entry name" value="abc type-2 transporter like domain"/>
    <property type="match status" value="1"/>
</dbReference>
<dbReference type="GeneID" id="67183667"/>
<evidence type="ECO:0000256" key="5">
    <source>
        <dbReference type="ARBA" id="ARBA00023136"/>
    </source>
</evidence>
<reference evidence="8 9" key="1">
    <citation type="journal article" date="2010" name="Stand. Genomic Sci.">
        <title>Complete genome sequence of Ferrimonas balearica type strain (PAT).</title>
        <authorList>
            <person name="Nolan M."/>
            <person name="Sikorski J."/>
            <person name="Davenport K."/>
            <person name="Lucas S."/>
            <person name="Glavina Del Rio T."/>
            <person name="Tice H."/>
            <person name="Cheng J."/>
            <person name="Goodwin L."/>
            <person name="Pitluck S."/>
            <person name="Liolios K."/>
            <person name="Ivanova N."/>
            <person name="Mavromatis K."/>
            <person name="Ovchinnikova G."/>
            <person name="Pati A."/>
            <person name="Chen A."/>
            <person name="Palaniappan K."/>
            <person name="Land M."/>
            <person name="Hauser L."/>
            <person name="Chang Y."/>
            <person name="Jeffries C."/>
            <person name="Tapia R."/>
            <person name="Brettin T."/>
            <person name="Detter J."/>
            <person name="Han C."/>
            <person name="Yasawong M."/>
            <person name="Rohde M."/>
            <person name="Tindall B."/>
            <person name="Goker M."/>
            <person name="Woyke T."/>
            <person name="Bristow J."/>
            <person name="Eisen J."/>
            <person name="Markowitz V."/>
            <person name="Hugenholtz P."/>
            <person name="Kyrpides N."/>
            <person name="Klenk H."/>
            <person name="Lapidus A."/>
        </authorList>
    </citation>
    <scope>NUCLEOTIDE SEQUENCE [LARGE SCALE GENOMIC DNA]</scope>
    <source>
        <strain evidence="9">DSM 9799 / CCM 4581 / KCTC 23876 / PAT</strain>
    </source>
</reference>
<feature type="transmembrane region" description="Helical" evidence="6">
    <location>
        <begin position="20"/>
        <end position="38"/>
    </location>
</feature>
<name>E1SME2_FERBD</name>
<evidence type="ECO:0000256" key="6">
    <source>
        <dbReference type="SAM" id="Phobius"/>
    </source>
</evidence>
<keyword evidence="2" id="KW-1003">Cell membrane</keyword>
<accession>E1SME2</accession>
<dbReference type="HOGENOM" id="CLU_039483_10_1_6"/>
<comment type="subcellular location">
    <subcellularLocation>
        <location evidence="1">Cell membrane</location>
        <topology evidence="1">Multi-pass membrane protein</topology>
    </subcellularLocation>
</comment>
<keyword evidence="5 6" id="KW-0472">Membrane</keyword>
<evidence type="ECO:0000313" key="9">
    <source>
        <dbReference type="Proteomes" id="UP000006683"/>
    </source>
</evidence>
<dbReference type="AlphaFoldDB" id="E1SME2"/>
<dbReference type="RefSeq" id="WP_013346957.1">
    <property type="nucleotide sequence ID" value="NC_014541.1"/>
</dbReference>
<dbReference type="Proteomes" id="UP000006683">
    <property type="component" value="Chromosome"/>
</dbReference>
<feature type="transmembrane region" description="Helical" evidence="6">
    <location>
        <begin position="231"/>
        <end position="250"/>
    </location>
</feature>
<feature type="transmembrane region" description="Helical" evidence="6">
    <location>
        <begin position="354"/>
        <end position="371"/>
    </location>
</feature>
<dbReference type="InterPro" id="IPR051449">
    <property type="entry name" value="ABC-2_transporter_component"/>
</dbReference>
<evidence type="ECO:0000313" key="8">
    <source>
        <dbReference type="EMBL" id="ADN77651.1"/>
    </source>
</evidence>
<keyword evidence="3 6" id="KW-0812">Transmembrane</keyword>
<organism evidence="8 9">
    <name type="scientific">Ferrimonas balearica (strain DSM 9799 / CCM 4581 / KCTC 23876 / PAT)</name>
    <dbReference type="NCBI Taxonomy" id="550540"/>
    <lineage>
        <taxon>Bacteria</taxon>
        <taxon>Pseudomonadati</taxon>
        <taxon>Pseudomonadota</taxon>
        <taxon>Gammaproteobacteria</taxon>
        <taxon>Alteromonadales</taxon>
        <taxon>Ferrimonadaceae</taxon>
        <taxon>Ferrimonas</taxon>
    </lineage>
</organism>
<dbReference type="Pfam" id="PF12698">
    <property type="entry name" value="ABC2_membrane_3"/>
    <property type="match status" value="1"/>
</dbReference>
<sequence>MSHWWSLWREELAQVWRDKALLLTFFAGLGVYLVLYPAPYLHEVTTEQPVVVWDQDNSMASRRLLRALGATPGVAITARVTSLDQARTLVLSGDAAGMVWIPQGFERDLRRSQSGELVVAANANYFLPYGTIAESVTAAATVLGAQVRVARQVLAGDGYALQTSRLGGVDLNVVPSSNPGLGYLNYVLPGLFVLILHQLMLICAALIGTGRWNRPGRWRSATATGLWSSDVALLVPAFALAACWYLGPALAFYDVALLGNLVALWGLLLPFLLATASLGIFLASLVDRRDLLSQILVLSSMPLLFIAGFVWPVEALPLWLVALWGLVPAEPMMQAMIRLNQLGASPAELMPQLWTLWGQALAYGVLAWVGLKRRLMRQSVGG</sequence>
<feature type="transmembrane region" description="Helical" evidence="6">
    <location>
        <begin position="262"/>
        <end position="283"/>
    </location>
</feature>
<dbReference type="STRING" id="550540.Fbal_3453"/>
<dbReference type="PANTHER" id="PTHR30294:SF46">
    <property type="entry name" value="ABC TRANSPORTER PERMEASE"/>
    <property type="match status" value="1"/>
</dbReference>
<evidence type="ECO:0000256" key="4">
    <source>
        <dbReference type="ARBA" id="ARBA00022989"/>
    </source>
</evidence>
<dbReference type="GO" id="GO:0140359">
    <property type="term" value="F:ABC-type transporter activity"/>
    <property type="evidence" value="ECO:0007669"/>
    <property type="project" value="InterPro"/>
</dbReference>
<evidence type="ECO:0000256" key="1">
    <source>
        <dbReference type="ARBA" id="ARBA00004651"/>
    </source>
</evidence>
<dbReference type="InterPro" id="IPR013525">
    <property type="entry name" value="ABC2_TM"/>
</dbReference>
<dbReference type="OrthoDB" id="9811522at2"/>